<dbReference type="EMBL" id="JAWZYT010001276">
    <property type="protein sequence ID" value="KAK4313694.1"/>
    <property type="molecule type" value="Genomic_DNA"/>
</dbReference>
<name>A0AAE1PT61_9EUCA</name>
<gene>
    <name evidence="1" type="ORF">Pmani_014980</name>
    <name evidence="2" type="ORF">Pmani_014981</name>
    <name evidence="3" type="ORF">Pmani_014982</name>
    <name evidence="4" type="ORF">Pmani_014983</name>
    <name evidence="5" type="ORF">Pmani_014984</name>
</gene>
<comment type="caution">
    <text evidence="1">The sequence shown here is derived from an EMBL/GenBank/DDBJ whole genome shotgun (WGS) entry which is preliminary data.</text>
</comment>
<reference evidence="1" key="1">
    <citation type="submission" date="2023-11" db="EMBL/GenBank/DDBJ databases">
        <title>Genome assemblies of two species of porcelain crab, Petrolisthes cinctipes and Petrolisthes manimaculis (Anomura: Porcellanidae).</title>
        <authorList>
            <person name="Angst P."/>
        </authorList>
    </citation>
    <scope>NUCLEOTIDE SEQUENCE</scope>
    <source>
        <strain evidence="1">PB745_02</strain>
        <tissue evidence="1">Gill</tissue>
    </source>
</reference>
<evidence type="ECO:0000313" key="1">
    <source>
        <dbReference type="EMBL" id="KAK4313691.1"/>
    </source>
</evidence>
<dbReference type="Proteomes" id="UP001292094">
    <property type="component" value="Unassembled WGS sequence"/>
</dbReference>
<evidence type="ECO:0000313" key="2">
    <source>
        <dbReference type="EMBL" id="KAK4313692.1"/>
    </source>
</evidence>
<dbReference type="EMBL" id="JAWZYT010001276">
    <property type="protein sequence ID" value="KAK4313691.1"/>
    <property type="molecule type" value="Genomic_DNA"/>
</dbReference>
<keyword evidence="6" id="KW-1185">Reference proteome</keyword>
<dbReference type="AlphaFoldDB" id="A0AAE1PT61"/>
<evidence type="ECO:0000313" key="5">
    <source>
        <dbReference type="EMBL" id="KAK4313695.1"/>
    </source>
</evidence>
<dbReference type="EMBL" id="JAWZYT010001276">
    <property type="protein sequence ID" value="KAK4313692.1"/>
    <property type="molecule type" value="Genomic_DNA"/>
</dbReference>
<proteinExistence type="predicted"/>
<dbReference type="EMBL" id="JAWZYT010001276">
    <property type="protein sequence ID" value="KAK4313695.1"/>
    <property type="molecule type" value="Genomic_DNA"/>
</dbReference>
<organism evidence="1 6">
    <name type="scientific">Petrolisthes manimaculis</name>
    <dbReference type="NCBI Taxonomy" id="1843537"/>
    <lineage>
        <taxon>Eukaryota</taxon>
        <taxon>Metazoa</taxon>
        <taxon>Ecdysozoa</taxon>
        <taxon>Arthropoda</taxon>
        <taxon>Crustacea</taxon>
        <taxon>Multicrustacea</taxon>
        <taxon>Malacostraca</taxon>
        <taxon>Eumalacostraca</taxon>
        <taxon>Eucarida</taxon>
        <taxon>Decapoda</taxon>
        <taxon>Pleocyemata</taxon>
        <taxon>Anomura</taxon>
        <taxon>Galatheoidea</taxon>
        <taxon>Porcellanidae</taxon>
        <taxon>Petrolisthes</taxon>
    </lineage>
</organism>
<evidence type="ECO:0000313" key="3">
    <source>
        <dbReference type="EMBL" id="KAK4313693.1"/>
    </source>
</evidence>
<evidence type="ECO:0000313" key="4">
    <source>
        <dbReference type="EMBL" id="KAK4313694.1"/>
    </source>
</evidence>
<dbReference type="EMBL" id="JAWZYT010001276">
    <property type="protein sequence ID" value="KAK4313693.1"/>
    <property type="molecule type" value="Genomic_DNA"/>
</dbReference>
<sequence>MDRKHRKGDGVKLDILGFHRNIQGNPLQDCVLEIMTLQSSKSLCGLLRLEEYRTVATVPIPWRDNSVGEWVRKSGSSEELDTVFMFNKPYEVTILQPTGASTPTGVMTTMLTTNSQNARQRARLVKAGQIQVRCVLKEDEDTIRSAKVMVDASKQHTQEEDQQKGFMYKVIRVPAKKKVKWGPTTYFGCPTYRSSHYADNSSKFPYSSLERTLAHISASRTSELLYSWNMYTMM</sequence>
<protein>
    <submittedName>
        <fullName evidence="1">Uncharacterized protein</fullName>
    </submittedName>
</protein>
<evidence type="ECO:0000313" key="6">
    <source>
        <dbReference type="Proteomes" id="UP001292094"/>
    </source>
</evidence>
<accession>A0AAE1PT61</accession>